<proteinExistence type="predicted"/>
<protein>
    <submittedName>
        <fullName evidence="1">Uncharacterized protein</fullName>
    </submittedName>
</protein>
<dbReference type="EMBL" id="PDUG01000004">
    <property type="protein sequence ID" value="PIC32968.1"/>
    <property type="molecule type" value="Genomic_DNA"/>
</dbReference>
<evidence type="ECO:0000313" key="2">
    <source>
        <dbReference type="Proteomes" id="UP000230233"/>
    </source>
</evidence>
<dbReference type="Proteomes" id="UP000230233">
    <property type="component" value="Chromosome IV"/>
</dbReference>
<reference evidence="2" key="1">
    <citation type="submission" date="2017-10" db="EMBL/GenBank/DDBJ databases">
        <title>Rapid genome shrinkage in a self-fertile nematode reveals novel sperm competition proteins.</title>
        <authorList>
            <person name="Yin D."/>
            <person name="Schwarz E.M."/>
            <person name="Thomas C.G."/>
            <person name="Felde R.L."/>
            <person name="Korf I.F."/>
            <person name="Cutter A.D."/>
            <person name="Schartner C.M."/>
            <person name="Ralston E.J."/>
            <person name="Meyer B.J."/>
            <person name="Haag E.S."/>
        </authorList>
    </citation>
    <scope>NUCLEOTIDE SEQUENCE [LARGE SCALE GENOMIC DNA]</scope>
    <source>
        <strain evidence="2">JU1422</strain>
    </source>
</reference>
<comment type="caution">
    <text evidence="1">The sequence shown here is derived from an EMBL/GenBank/DDBJ whole genome shotgun (WGS) entry which is preliminary data.</text>
</comment>
<sequence length="97" mass="11257">MALSTSQPTCDKNDNREDTLDITFPSRFRFFDQDSRIPTRTIDYSENGVDFFEIVQKCGCTSSSLFLPYFHLLFPNYEFVLGAYCVKNYIGLLNDIE</sequence>
<gene>
    <name evidence="1" type="primary">Cnig_chr_IV.g13117</name>
    <name evidence="1" type="ORF">B9Z55_013117</name>
</gene>
<accession>A0A2G5U0F6</accession>
<organism evidence="1 2">
    <name type="scientific">Caenorhabditis nigoni</name>
    <dbReference type="NCBI Taxonomy" id="1611254"/>
    <lineage>
        <taxon>Eukaryota</taxon>
        <taxon>Metazoa</taxon>
        <taxon>Ecdysozoa</taxon>
        <taxon>Nematoda</taxon>
        <taxon>Chromadorea</taxon>
        <taxon>Rhabditida</taxon>
        <taxon>Rhabditina</taxon>
        <taxon>Rhabditomorpha</taxon>
        <taxon>Rhabditoidea</taxon>
        <taxon>Rhabditidae</taxon>
        <taxon>Peloderinae</taxon>
        <taxon>Caenorhabditis</taxon>
    </lineage>
</organism>
<evidence type="ECO:0000313" key="1">
    <source>
        <dbReference type="EMBL" id="PIC32968.1"/>
    </source>
</evidence>
<name>A0A2G5U0F6_9PELO</name>
<keyword evidence="2" id="KW-1185">Reference proteome</keyword>
<dbReference type="AlphaFoldDB" id="A0A2G5U0F6"/>